<feature type="binding site" evidence="5">
    <location>
        <begin position="217"/>
        <end position="218"/>
    </location>
    <ligand>
        <name>D-glyceraldehyde 3-phosphate</name>
        <dbReference type="ChEBI" id="CHEBI:59776"/>
    </ligand>
</feature>
<dbReference type="PRINTS" id="PR00078">
    <property type="entry name" value="G3PDHDRGNASE"/>
</dbReference>
<dbReference type="PROSITE" id="PS00071">
    <property type="entry name" value="GAPDH"/>
    <property type="match status" value="1"/>
</dbReference>
<dbReference type="CDD" id="cd18126">
    <property type="entry name" value="GAPDH_I_C"/>
    <property type="match status" value="1"/>
</dbReference>
<comment type="subunit">
    <text evidence="2">Homotetramer.</text>
</comment>
<dbReference type="Pfam" id="PF02800">
    <property type="entry name" value="Gp_dh_C"/>
    <property type="match status" value="1"/>
</dbReference>
<dbReference type="EMBL" id="DSVQ01000003">
    <property type="protein sequence ID" value="HGT37849.1"/>
    <property type="molecule type" value="Genomic_DNA"/>
</dbReference>
<dbReference type="GO" id="GO:0016620">
    <property type="term" value="F:oxidoreductase activity, acting on the aldehyde or oxo group of donors, NAD or NADP as acceptor"/>
    <property type="evidence" value="ECO:0007669"/>
    <property type="project" value="InterPro"/>
</dbReference>
<evidence type="ECO:0000259" key="10">
    <source>
        <dbReference type="SMART" id="SM00846"/>
    </source>
</evidence>
<dbReference type="SUPFAM" id="SSF55347">
    <property type="entry name" value="Glyceraldehyde-3-phosphate dehydrogenase-like, C-terminal domain"/>
    <property type="match status" value="1"/>
</dbReference>
<dbReference type="InterPro" id="IPR006424">
    <property type="entry name" value="Glyceraldehyde-3-P_DH_1"/>
</dbReference>
<evidence type="ECO:0000256" key="5">
    <source>
        <dbReference type="PIRSR" id="PIRSR000149-2"/>
    </source>
</evidence>
<dbReference type="AlphaFoldDB" id="A0A7C4QPB1"/>
<feature type="binding site" evidence="6">
    <location>
        <position position="127"/>
    </location>
    <ligand>
        <name>NAD(+)</name>
        <dbReference type="ChEBI" id="CHEBI:57540"/>
    </ligand>
</feature>
<comment type="similarity">
    <text evidence="1 8">Belongs to the glyceraldehyde-3-phosphate dehydrogenase family.</text>
</comment>
<dbReference type="SUPFAM" id="SSF51735">
    <property type="entry name" value="NAD(P)-binding Rossmann-fold domains"/>
    <property type="match status" value="1"/>
</dbReference>
<name>A0A7C4QPB1_9PLAN</name>
<evidence type="ECO:0000256" key="8">
    <source>
        <dbReference type="RuleBase" id="RU000397"/>
    </source>
</evidence>
<protein>
    <recommendedName>
        <fullName evidence="9">Glyceraldehyde-3-phosphate dehydrogenase</fullName>
        <ecNumber evidence="9">1.2.1.-</ecNumber>
    </recommendedName>
</protein>
<evidence type="ECO:0000256" key="3">
    <source>
        <dbReference type="ARBA" id="ARBA00023002"/>
    </source>
</evidence>
<keyword evidence="6" id="KW-0520">NAD</keyword>
<dbReference type="SMART" id="SM00846">
    <property type="entry name" value="Gp_dh_N"/>
    <property type="match status" value="1"/>
</dbReference>
<organism evidence="11">
    <name type="scientific">Schlesneria paludicola</name>
    <dbReference type="NCBI Taxonomy" id="360056"/>
    <lineage>
        <taxon>Bacteria</taxon>
        <taxon>Pseudomonadati</taxon>
        <taxon>Planctomycetota</taxon>
        <taxon>Planctomycetia</taxon>
        <taxon>Planctomycetales</taxon>
        <taxon>Planctomycetaceae</taxon>
        <taxon>Schlesneria</taxon>
    </lineage>
</organism>
<dbReference type="InterPro" id="IPR020830">
    <property type="entry name" value="GlycerAld_3-P_DH_AS"/>
</dbReference>
<reference evidence="11" key="1">
    <citation type="journal article" date="2020" name="mSystems">
        <title>Genome- and Community-Level Interaction Insights into Carbon Utilization and Element Cycling Functions of Hydrothermarchaeota in Hydrothermal Sediment.</title>
        <authorList>
            <person name="Zhou Z."/>
            <person name="Liu Y."/>
            <person name="Xu W."/>
            <person name="Pan J."/>
            <person name="Luo Z.H."/>
            <person name="Li M."/>
        </authorList>
    </citation>
    <scope>NUCLEOTIDE SEQUENCE [LARGE SCALE GENOMIC DNA]</scope>
    <source>
        <strain evidence="11">SpSt-508</strain>
    </source>
</reference>
<feature type="site" description="Activates thiol group during catalysis" evidence="7">
    <location>
        <position position="186"/>
    </location>
</feature>
<feature type="active site" description="Nucleophile" evidence="4">
    <location>
        <position position="159"/>
    </location>
</feature>
<feature type="binding site" evidence="6">
    <location>
        <position position="36"/>
    </location>
    <ligand>
        <name>NAD(+)</name>
        <dbReference type="ChEBI" id="CHEBI:57540"/>
    </ligand>
</feature>
<keyword evidence="6" id="KW-0547">Nucleotide-binding</keyword>
<dbReference type="Pfam" id="PF00044">
    <property type="entry name" value="Gp_dh_N"/>
    <property type="match status" value="1"/>
</dbReference>
<evidence type="ECO:0000256" key="7">
    <source>
        <dbReference type="PIRSR" id="PIRSR000149-4"/>
    </source>
</evidence>
<dbReference type="FunFam" id="3.30.360.10:FF:000002">
    <property type="entry name" value="Glyceraldehyde-3-phosphate dehydrogenase"/>
    <property type="match status" value="1"/>
</dbReference>
<dbReference type="InterPro" id="IPR036291">
    <property type="entry name" value="NAD(P)-bd_dom_sf"/>
</dbReference>
<feature type="domain" description="Glyceraldehyde 3-phosphate dehydrogenase NAD(P) binding" evidence="10">
    <location>
        <begin position="4"/>
        <end position="159"/>
    </location>
</feature>
<dbReference type="PANTHER" id="PTHR43148">
    <property type="entry name" value="GLYCERALDEHYDE-3-PHOSPHATE DEHYDROGENASE 2"/>
    <property type="match status" value="1"/>
</dbReference>
<keyword evidence="3 9" id="KW-0560">Oxidoreductase</keyword>
<feature type="binding site" evidence="5">
    <location>
        <position position="189"/>
    </location>
    <ligand>
        <name>D-glyceraldehyde 3-phosphate</name>
        <dbReference type="ChEBI" id="CHEBI:59776"/>
    </ligand>
</feature>
<dbReference type="PIRSF" id="PIRSF000149">
    <property type="entry name" value="GAP_DH"/>
    <property type="match status" value="1"/>
</dbReference>
<feature type="binding site" evidence="5">
    <location>
        <position position="240"/>
    </location>
    <ligand>
        <name>D-glyceraldehyde 3-phosphate</name>
        <dbReference type="ChEBI" id="CHEBI:59776"/>
    </ligand>
</feature>
<dbReference type="GO" id="GO:0006006">
    <property type="term" value="P:glucose metabolic process"/>
    <property type="evidence" value="ECO:0007669"/>
    <property type="project" value="InterPro"/>
</dbReference>
<comment type="caution">
    <text evidence="11">The sequence shown here is derived from an EMBL/GenBank/DDBJ whole genome shotgun (WGS) entry which is preliminary data.</text>
</comment>
<accession>A0A7C4QPB1</accession>
<dbReference type="Gene3D" id="3.30.360.10">
    <property type="entry name" value="Dihydrodipicolinate Reductase, domain 2"/>
    <property type="match status" value="1"/>
</dbReference>
<evidence type="ECO:0000256" key="2">
    <source>
        <dbReference type="ARBA" id="ARBA00011881"/>
    </source>
</evidence>
<dbReference type="InterPro" id="IPR020829">
    <property type="entry name" value="GlycerAld_3-P_DH_cat"/>
</dbReference>
<evidence type="ECO:0000256" key="6">
    <source>
        <dbReference type="PIRSR" id="PIRSR000149-3"/>
    </source>
</evidence>
<sequence length="341" mass="36655">MAAVRVGINGFGRIGRVAFRAMAARPSEFEVVAINDLGKPDSLAMLLKYDSVQGRFPGTVSCEGDSLVVNGKKVKVCAEKDPSKLPWKDLGVDIALESTGFFTARGKDGKPGYDSHLQAGARKVILSAPAKDKPDLTVVMGVNDSDLRPEHRCISNASCTTNCLAPMAKVLQENFGIVRGLMTTCHAYTNDQRVSDQLHDNIYRSRAAAINIIPTTTGAAKAVGEVLPQLNGKLTGISLRVPVPCGSITDLVAELDKDVTEAEVNAAMKAAAEGPLKGILEYCEDPIVSSDIIGNPHSCIFHAPWTMVMQKRMIKVLGWYDNEYGYSHRTADLIAKVAQLG</sequence>
<feature type="binding site" evidence="6">
    <location>
        <begin position="13"/>
        <end position="14"/>
    </location>
    <ligand>
        <name>NAD(+)</name>
        <dbReference type="ChEBI" id="CHEBI:57540"/>
    </ligand>
</feature>
<evidence type="ECO:0000256" key="9">
    <source>
        <dbReference type="RuleBase" id="RU361160"/>
    </source>
</evidence>
<dbReference type="InterPro" id="IPR020831">
    <property type="entry name" value="GlycerAld/Erythrose_P_DH"/>
</dbReference>
<dbReference type="FunFam" id="3.40.50.720:FF:000001">
    <property type="entry name" value="Glyceraldehyde-3-phosphate dehydrogenase"/>
    <property type="match status" value="1"/>
</dbReference>
<feature type="binding site" evidence="6">
    <location>
        <position position="322"/>
    </location>
    <ligand>
        <name>NAD(+)</name>
        <dbReference type="ChEBI" id="CHEBI:57540"/>
    </ligand>
</feature>
<gene>
    <name evidence="11" type="primary">gap</name>
    <name evidence="11" type="ORF">ENS64_01060</name>
</gene>
<dbReference type="EC" id="1.2.1.-" evidence="9"/>
<proteinExistence type="inferred from homology"/>
<dbReference type="InterPro" id="IPR020828">
    <property type="entry name" value="GlycerAld_3-P_DH_NAD(P)-bd"/>
</dbReference>
<dbReference type="NCBIfam" id="TIGR01534">
    <property type="entry name" value="GAPDH-I"/>
    <property type="match status" value="1"/>
</dbReference>
<dbReference type="Gene3D" id="3.40.50.720">
    <property type="entry name" value="NAD(P)-binding Rossmann-like Domain"/>
    <property type="match status" value="1"/>
</dbReference>
<dbReference type="CDD" id="cd05214">
    <property type="entry name" value="GAPDH_I_N"/>
    <property type="match status" value="1"/>
</dbReference>
<dbReference type="GO" id="GO:0050661">
    <property type="term" value="F:NADP binding"/>
    <property type="evidence" value="ECO:0007669"/>
    <property type="project" value="InterPro"/>
</dbReference>
<evidence type="ECO:0000313" key="11">
    <source>
        <dbReference type="EMBL" id="HGT37849.1"/>
    </source>
</evidence>
<evidence type="ECO:0000256" key="4">
    <source>
        <dbReference type="PIRSR" id="PIRSR000149-1"/>
    </source>
</evidence>
<evidence type="ECO:0000256" key="1">
    <source>
        <dbReference type="ARBA" id="ARBA00007406"/>
    </source>
</evidence>
<dbReference type="GO" id="GO:0051287">
    <property type="term" value="F:NAD binding"/>
    <property type="evidence" value="ECO:0007669"/>
    <property type="project" value="InterPro"/>
</dbReference>
<feature type="binding site" evidence="5">
    <location>
        <begin position="158"/>
        <end position="160"/>
    </location>
    <ligand>
        <name>D-glyceraldehyde 3-phosphate</name>
        <dbReference type="ChEBI" id="CHEBI:59776"/>
    </ligand>
</feature>